<dbReference type="PROSITE" id="PS50157">
    <property type="entry name" value="ZINC_FINGER_C2H2_2"/>
    <property type="match status" value="5"/>
</dbReference>
<dbReference type="GO" id="GO:0032502">
    <property type="term" value="P:developmental process"/>
    <property type="evidence" value="ECO:0007669"/>
    <property type="project" value="UniProtKB-ARBA"/>
</dbReference>
<dbReference type="GO" id="GO:0000978">
    <property type="term" value="F:RNA polymerase II cis-regulatory region sequence-specific DNA binding"/>
    <property type="evidence" value="ECO:0007669"/>
    <property type="project" value="TreeGrafter"/>
</dbReference>
<feature type="domain" description="C2H2-type" evidence="8">
    <location>
        <begin position="86"/>
        <end position="114"/>
    </location>
</feature>
<evidence type="ECO:0000256" key="4">
    <source>
        <dbReference type="ARBA" id="ARBA00022771"/>
    </source>
</evidence>
<accession>A0A1E1WAY3</accession>
<gene>
    <name evidence="9" type="ORF">g.9213</name>
</gene>
<evidence type="ECO:0000256" key="5">
    <source>
        <dbReference type="ARBA" id="ARBA00022833"/>
    </source>
</evidence>
<sequence>ESSKPKKGNLLVDDFVMEISDNIKRYSCKACKVAYRRVSDLRNHIIRSHLKQKFIKCRLCPEEFMYHAQRKQHMYSKHSVEKPEKLICGHCNRGFLRKNTLAEHMMDVHIEKKCRRCVQKFTRKKILFHMNEAHGVAMPTCGVCGLRTLKESALIRHQRNVHLNEKNIKCSICEKRFYTQSNLKDHMITHEQNKVFKCGDCSKCFARKE</sequence>
<feature type="non-terminal residue" evidence="9">
    <location>
        <position position="209"/>
    </location>
</feature>
<dbReference type="GO" id="GO:0001228">
    <property type="term" value="F:DNA-binding transcription activator activity, RNA polymerase II-specific"/>
    <property type="evidence" value="ECO:0007669"/>
    <property type="project" value="TreeGrafter"/>
</dbReference>
<dbReference type="InterPro" id="IPR013087">
    <property type="entry name" value="Znf_C2H2_type"/>
</dbReference>
<evidence type="ECO:0000256" key="2">
    <source>
        <dbReference type="ARBA" id="ARBA00022723"/>
    </source>
</evidence>
<dbReference type="PROSITE" id="PS00028">
    <property type="entry name" value="ZINC_FINGER_C2H2_1"/>
    <property type="match status" value="4"/>
</dbReference>
<reference evidence="9" key="1">
    <citation type="submission" date="2015-09" db="EMBL/GenBank/DDBJ databases">
        <title>De novo assembly of Pectinophora gossypiella (Pink Bollworm) gut transcriptome.</title>
        <authorList>
            <person name="Tassone E.E."/>
        </authorList>
    </citation>
    <scope>NUCLEOTIDE SEQUENCE</scope>
</reference>
<protein>
    <recommendedName>
        <fullName evidence="8">C2H2-type domain-containing protein</fullName>
    </recommendedName>
</protein>
<feature type="non-terminal residue" evidence="9">
    <location>
        <position position="1"/>
    </location>
</feature>
<comment type="subcellular location">
    <subcellularLocation>
        <location evidence="1">Nucleus</location>
    </subcellularLocation>
</comment>
<evidence type="ECO:0000256" key="1">
    <source>
        <dbReference type="ARBA" id="ARBA00004123"/>
    </source>
</evidence>
<evidence type="ECO:0000256" key="6">
    <source>
        <dbReference type="ARBA" id="ARBA00023242"/>
    </source>
</evidence>
<dbReference type="FunFam" id="3.30.160.60:FF:000202">
    <property type="entry name" value="Zinc finger protein 574"/>
    <property type="match status" value="1"/>
</dbReference>
<dbReference type="SUPFAM" id="SSF57667">
    <property type="entry name" value="beta-beta-alpha zinc fingers"/>
    <property type="match status" value="2"/>
</dbReference>
<keyword evidence="2" id="KW-0479">Metal-binding</keyword>
<feature type="domain" description="C2H2-type" evidence="8">
    <location>
        <begin position="26"/>
        <end position="54"/>
    </location>
</feature>
<name>A0A1E1WAY3_PECGO</name>
<dbReference type="Pfam" id="PF00096">
    <property type="entry name" value="zf-C2H2"/>
    <property type="match status" value="1"/>
</dbReference>
<dbReference type="EMBL" id="GDQN01006911">
    <property type="protein sequence ID" value="JAT84143.1"/>
    <property type="molecule type" value="Transcribed_RNA"/>
</dbReference>
<dbReference type="PANTHER" id="PTHR24376:SF216">
    <property type="entry name" value="ZINC FINGER PROTEIN 420-LIKE"/>
    <property type="match status" value="1"/>
</dbReference>
<proteinExistence type="predicted"/>
<evidence type="ECO:0000256" key="3">
    <source>
        <dbReference type="ARBA" id="ARBA00022737"/>
    </source>
</evidence>
<evidence type="ECO:0000256" key="7">
    <source>
        <dbReference type="PROSITE-ProRule" id="PRU00042"/>
    </source>
</evidence>
<keyword evidence="5" id="KW-0862">Zinc</keyword>
<dbReference type="Gene3D" id="3.30.160.60">
    <property type="entry name" value="Classic Zinc Finger"/>
    <property type="match status" value="4"/>
</dbReference>
<dbReference type="PANTHER" id="PTHR24376">
    <property type="entry name" value="ZINC FINGER PROTEIN"/>
    <property type="match status" value="1"/>
</dbReference>
<dbReference type="GO" id="GO:0005634">
    <property type="term" value="C:nucleus"/>
    <property type="evidence" value="ECO:0007669"/>
    <property type="project" value="UniProtKB-SubCell"/>
</dbReference>
<keyword evidence="6" id="KW-0539">Nucleus</keyword>
<feature type="domain" description="C2H2-type" evidence="8">
    <location>
        <begin position="55"/>
        <end position="83"/>
    </location>
</feature>
<dbReference type="SMART" id="SM00355">
    <property type="entry name" value="ZnF_C2H2"/>
    <property type="match status" value="6"/>
</dbReference>
<keyword evidence="4 7" id="KW-0863">Zinc-finger</keyword>
<dbReference type="AlphaFoldDB" id="A0A1E1WAY3"/>
<dbReference type="InterPro" id="IPR036236">
    <property type="entry name" value="Znf_C2H2_sf"/>
</dbReference>
<dbReference type="GO" id="GO:0008270">
    <property type="term" value="F:zinc ion binding"/>
    <property type="evidence" value="ECO:0007669"/>
    <property type="project" value="UniProtKB-KW"/>
</dbReference>
<evidence type="ECO:0000313" key="9">
    <source>
        <dbReference type="EMBL" id="JAT84143.1"/>
    </source>
</evidence>
<dbReference type="OrthoDB" id="8685330at2759"/>
<keyword evidence="3" id="KW-0677">Repeat</keyword>
<feature type="domain" description="C2H2-type" evidence="8">
    <location>
        <begin position="168"/>
        <end position="195"/>
    </location>
</feature>
<organism evidence="9">
    <name type="scientific">Pectinophora gossypiella</name>
    <name type="common">Cotton pink bollworm</name>
    <name type="synonym">Depressaria gossypiella</name>
    <dbReference type="NCBI Taxonomy" id="13191"/>
    <lineage>
        <taxon>Eukaryota</taxon>
        <taxon>Metazoa</taxon>
        <taxon>Ecdysozoa</taxon>
        <taxon>Arthropoda</taxon>
        <taxon>Hexapoda</taxon>
        <taxon>Insecta</taxon>
        <taxon>Pterygota</taxon>
        <taxon>Neoptera</taxon>
        <taxon>Endopterygota</taxon>
        <taxon>Lepidoptera</taxon>
        <taxon>Glossata</taxon>
        <taxon>Ditrysia</taxon>
        <taxon>Gelechioidea</taxon>
        <taxon>Gelechiidae</taxon>
        <taxon>Apatetrinae</taxon>
        <taxon>Pectinophora</taxon>
    </lineage>
</organism>
<feature type="domain" description="C2H2-type" evidence="8">
    <location>
        <begin position="139"/>
        <end position="167"/>
    </location>
</feature>
<evidence type="ECO:0000259" key="8">
    <source>
        <dbReference type="PROSITE" id="PS50157"/>
    </source>
</evidence>